<accession>A0A5A9XHC0</accession>
<organism evidence="2 3">
    <name type="scientific">Oryzomonas rubra</name>
    <dbReference type="NCBI Taxonomy" id="2509454"/>
    <lineage>
        <taxon>Bacteria</taxon>
        <taxon>Pseudomonadati</taxon>
        <taxon>Thermodesulfobacteriota</taxon>
        <taxon>Desulfuromonadia</taxon>
        <taxon>Geobacterales</taxon>
        <taxon>Geobacteraceae</taxon>
        <taxon>Oryzomonas</taxon>
    </lineage>
</organism>
<evidence type="ECO:0000256" key="1">
    <source>
        <dbReference type="SAM" id="MobiDB-lite"/>
    </source>
</evidence>
<dbReference type="OrthoDB" id="5398417at2"/>
<dbReference type="EMBL" id="SRSD01000004">
    <property type="protein sequence ID" value="KAA0892210.1"/>
    <property type="molecule type" value="Genomic_DNA"/>
</dbReference>
<dbReference type="AlphaFoldDB" id="A0A5A9XHC0"/>
<gene>
    <name evidence="2" type="ORF">ET418_08405</name>
</gene>
<protein>
    <submittedName>
        <fullName evidence="2">Uncharacterized protein</fullName>
    </submittedName>
</protein>
<keyword evidence="3" id="KW-1185">Reference proteome</keyword>
<reference evidence="2 3" key="1">
    <citation type="submission" date="2019-04" db="EMBL/GenBank/DDBJ databases">
        <title>Geobacter ruber sp. nov., ferric-reducing bacteria isolated from paddy soil.</title>
        <authorList>
            <person name="Xu Z."/>
            <person name="Masuda Y."/>
            <person name="Itoh H."/>
            <person name="Senoo K."/>
        </authorList>
    </citation>
    <scope>NUCLEOTIDE SEQUENCE [LARGE SCALE GENOMIC DNA]</scope>
    <source>
        <strain evidence="2 3">Red88</strain>
    </source>
</reference>
<dbReference type="RefSeq" id="WP_149307147.1">
    <property type="nucleotide sequence ID" value="NZ_SRSD01000004.1"/>
</dbReference>
<feature type="region of interest" description="Disordered" evidence="1">
    <location>
        <begin position="77"/>
        <end position="114"/>
    </location>
</feature>
<feature type="compositionally biased region" description="Basic and acidic residues" evidence="1">
    <location>
        <begin position="87"/>
        <end position="97"/>
    </location>
</feature>
<sequence length="114" mass="13256">MVTTHDIVLINVDNKPGFYARIEELTPDVKPGWWQVRLMVFTFPLQMFTWILDEFQLDGADFTMGGTPIRMEQVVPPVEQEQLQEEQGEKEQQERAAHNSGNPKVISLSDRRKR</sequence>
<proteinExistence type="predicted"/>
<dbReference type="Proteomes" id="UP000324298">
    <property type="component" value="Unassembled WGS sequence"/>
</dbReference>
<evidence type="ECO:0000313" key="2">
    <source>
        <dbReference type="EMBL" id="KAA0892210.1"/>
    </source>
</evidence>
<evidence type="ECO:0000313" key="3">
    <source>
        <dbReference type="Proteomes" id="UP000324298"/>
    </source>
</evidence>
<comment type="caution">
    <text evidence="2">The sequence shown here is derived from an EMBL/GenBank/DDBJ whole genome shotgun (WGS) entry which is preliminary data.</text>
</comment>
<name>A0A5A9XHC0_9BACT</name>